<accession>I7AQ05</accession>
<dbReference type="Pfam" id="PF00179">
    <property type="entry name" value="UQ_con"/>
    <property type="match status" value="1"/>
</dbReference>
<reference evidence="2 3" key="1">
    <citation type="journal article" date="2012" name="Proc. Natl. Acad. Sci. U.S.A.">
        <title>Gain and loss of multiple functionally related, horizontally transferred genes in the reduced genomes of two microsporidian parasites.</title>
        <authorList>
            <person name="Pombert J.-F."/>
            <person name="Selman M."/>
            <person name="Burki F."/>
            <person name="Bardell F.T."/>
            <person name="Farinelli L."/>
            <person name="Solter L.F."/>
            <person name="Whitman D.W."/>
            <person name="Weiss L.M."/>
            <person name="Corradi N."/>
            <person name="Keeling P.J."/>
        </authorList>
    </citation>
    <scope>NUCLEOTIDE SEQUENCE [LARGE SCALE GENOMIC DNA]</scope>
    <source>
        <strain evidence="2 3">SJ-2008</strain>
    </source>
</reference>
<protein>
    <submittedName>
        <fullName evidence="2">Ubiquitin conjugating enzyme E2</fullName>
    </submittedName>
</protein>
<dbReference type="HOGENOM" id="CLU_030988_6_2_1"/>
<dbReference type="RefSeq" id="XP_009265456.1">
    <property type="nucleotide sequence ID" value="XM_009267181.1"/>
</dbReference>
<dbReference type="OrthoDB" id="10249039at2759"/>
<dbReference type="Proteomes" id="UP000010094">
    <property type="component" value="Chromosome X"/>
</dbReference>
<dbReference type="InterPro" id="IPR000608">
    <property type="entry name" value="UBC"/>
</dbReference>
<gene>
    <name evidence="2" type="ordered locus">EROM_101440</name>
</gene>
<dbReference type="KEGG" id="ero:EROM_101440"/>
<feature type="domain" description="UBC core" evidence="1">
    <location>
        <begin position="15"/>
        <end position="159"/>
    </location>
</feature>
<dbReference type="PROSITE" id="PS50127">
    <property type="entry name" value="UBC_2"/>
    <property type="match status" value="1"/>
</dbReference>
<sequence length="159" mass="18258">MGYKWPMCPLETSSFAAFRLKTEIKSIELLPGTSLSVDKSSEERYVMEVGYTMPITEGIYEGRVLRFKIKIPHAYPFKPPKLLCLDKVFHPNIDDDGNVCMEILRLGWRPTHGLESVFVNLYVIFVEITGEDALNTLAGDLLRMDYERFVRIAKGHEKL</sequence>
<dbReference type="VEuPathDB" id="MicrosporidiaDB:EROM_101440"/>
<dbReference type="SMART" id="SM00212">
    <property type="entry name" value="UBCc"/>
    <property type="match status" value="1"/>
</dbReference>
<name>I7AQ05_ENCRO</name>
<evidence type="ECO:0000313" key="2">
    <source>
        <dbReference type="EMBL" id="AFN83959.1"/>
    </source>
</evidence>
<dbReference type="InterPro" id="IPR016135">
    <property type="entry name" value="UBQ-conjugating_enzyme/RWD"/>
</dbReference>
<dbReference type="CDD" id="cd23794">
    <property type="entry name" value="UBCc_UBE2F_UBE2M"/>
    <property type="match status" value="1"/>
</dbReference>
<dbReference type="SUPFAM" id="SSF54495">
    <property type="entry name" value="UBC-like"/>
    <property type="match status" value="1"/>
</dbReference>
<keyword evidence="3" id="KW-1185">Reference proteome</keyword>
<dbReference type="AlphaFoldDB" id="I7AQ05"/>
<dbReference type="GeneID" id="20564574"/>
<evidence type="ECO:0000313" key="3">
    <source>
        <dbReference type="Proteomes" id="UP000010094"/>
    </source>
</evidence>
<organism evidence="2 3">
    <name type="scientific">Encephalitozoon romaleae (strain SJ-2008)</name>
    <name type="common">Microsporidian parasite</name>
    <dbReference type="NCBI Taxonomy" id="1178016"/>
    <lineage>
        <taxon>Eukaryota</taxon>
        <taxon>Fungi</taxon>
        <taxon>Fungi incertae sedis</taxon>
        <taxon>Microsporidia</taxon>
        <taxon>Unikaryonidae</taxon>
        <taxon>Encephalitozoon</taxon>
    </lineage>
</organism>
<evidence type="ECO:0000259" key="1">
    <source>
        <dbReference type="PROSITE" id="PS50127"/>
    </source>
</evidence>
<dbReference type="EMBL" id="CP003529">
    <property type="protein sequence ID" value="AFN83959.1"/>
    <property type="molecule type" value="Genomic_DNA"/>
</dbReference>
<dbReference type="PANTHER" id="PTHR24068">
    <property type="entry name" value="UBIQUITIN-CONJUGATING ENZYME E2"/>
    <property type="match status" value="1"/>
</dbReference>
<dbReference type="Gene3D" id="3.10.110.10">
    <property type="entry name" value="Ubiquitin Conjugating Enzyme"/>
    <property type="match status" value="1"/>
</dbReference>
<proteinExistence type="predicted"/>